<evidence type="ECO:0000256" key="3">
    <source>
        <dbReference type="SAM" id="Coils"/>
    </source>
</evidence>
<dbReference type="EMBL" id="ML002264">
    <property type="protein sequence ID" value="RKP39535.1"/>
    <property type="molecule type" value="Genomic_DNA"/>
</dbReference>
<name>A0A4Q0A0H0_9FUNG</name>
<dbReference type="InterPro" id="IPR002777">
    <property type="entry name" value="PFD_beta-like"/>
</dbReference>
<dbReference type="GO" id="GO:0051087">
    <property type="term" value="F:protein-folding chaperone binding"/>
    <property type="evidence" value="ECO:0007669"/>
    <property type="project" value="TreeGrafter"/>
</dbReference>
<comment type="similarity">
    <text evidence="1">Belongs to the prefoldin subunit beta family.</text>
</comment>
<dbReference type="CDD" id="cd23161">
    <property type="entry name" value="Prefoldin_6"/>
    <property type="match status" value="1"/>
</dbReference>
<dbReference type="PANTHER" id="PTHR21431:SF0">
    <property type="entry name" value="PREFOLDIN SUBUNIT 6"/>
    <property type="match status" value="1"/>
</dbReference>
<dbReference type="GO" id="GO:0051082">
    <property type="term" value="F:unfolded protein binding"/>
    <property type="evidence" value="ECO:0007669"/>
    <property type="project" value="InterPro"/>
</dbReference>
<protein>
    <submittedName>
        <fullName evidence="4">Prefoldin subunit 6</fullName>
    </submittedName>
</protein>
<sequence>MSLEAQLETISKEFQKVQNDLSKAINNQQKLQSQLQENEIEFKLLEKDANVFKLIGPVLVKQDQAEAKTNVDKRIEYIAAEIKRVEGQIKDLSERQDKKRQELQEIQIKFQESKQK</sequence>
<gene>
    <name evidence="4" type="ORF">BJ085DRAFT_30954</name>
</gene>
<dbReference type="InterPro" id="IPR009053">
    <property type="entry name" value="Prefoldin"/>
</dbReference>
<dbReference type="GO" id="GO:0051131">
    <property type="term" value="P:chaperone-mediated protein complex assembly"/>
    <property type="evidence" value="ECO:0007669"/>
    <property type="project" value="TreeGrafter"/>
</dbReference>
<feature type="coiled-coil region" evidence="3">
    <location>
        <begin position="75"/>
        <end position="116"/>
    </location>
</feature>
<keyword evidence="5" id="KW-1185">Reference proteome</keyword>
<dbReference type="PANTHER" id="PTHR21431">
    <property type="entry name" value="PREFOLDIN SUBUNIT 6"/>
    <property type="match status" value="1"/>
</dbReference>
<proteinExistence type="inferred from homology"/>
<dbReference type="AlphaFoldDB" id="A0A4Q0A0H0"/>
<dbReference type="SUPFAM" id="SSF46579">
    <property type="entry name" value="Prefoldin"/>
    <property type="match status" value="1"/>
</dbReference>
<accession>A0A4Q0A0H0</accession>
<dbReference type="GO" id="GO:0005737">
    <property type="term" value="C:cytoplasm"/>
    <property type="evidence" value="ECO:0007669"/>
    <property type="project" value="TreeGrafter"/>
</dbReference>
<evidence type="ECO:0000256" key="2">
    <source>
        <dbReference type="ARBA" id="ARBA00023186"/>
    </source>
</evidence>
<dbReference type="STRING" id="215637.A0A4Q0A0H0"/>
<dbReference type="Proteomes" id="UP000268162">
    <property type="component" value="Unassembled WGS sequence"/>
</dbReference>
<evidence type="ECO:0000313" key="4">
    <source>
        <dbReference type="EMBL" id="RKP39535.1"/>
    </source>
</evidence>
<organism evidence="4 5">
    <name type="scientific">Dimargaris cristalligena</name>
    <dbReference type="NCBI Taxonomy" id="215637"/>
    <lineage>
        <taxon>Eukaryota</taxon>
        <taxon>Fungi</taxon>
        <taxon>Fungi incertae sedis</taxon>
        <taxon>Zoopagomycota</taxon>
        <taxon>Kickxellomycotina</taxon>
        <taxon>Dimargaritomycetes</taxon>
        <taxon>Dimargaritales</taxon>
        <taxon>Dimargaritaceae</taxon>
        <taxon>Dimargaris</taxon>
    </lineage>
</organism>
<keyword evidence="3" id="KW-0175">Coiled coil</keyword>
<evidence type="ECO:0000313" key="5">
    <source>
        <dbReference type="Proteomes" id="UP000268162"/>
    </source>
</evidence>
<dbReference type="GO" id="GO:0016272">
    <property type="term" value="C:prefoldin complex"/>
    <property type="evidence" value="ECO:0007669"/>
    <property type="project" value="InterPro"/>
</dbReference>
<dbReference type="GO" id="GO:0006457">
    <property type="term" value="P:protein folding"/>
    <property type="evidence" value="ECO:0007669"/>
    <property type="project" value="InterPro"/>
</dbReference>
<reference evidence="5" key="1">
    <citation type="journal article" date="2018" name="Nat. Microbiol.">
        <title>Leveraging single-cell genomics to expand the fungal tree of life.</title>
        <authorList>
            <person name="Ahrendt S.R."/>
            <person name="Quandt C.A."/>
            <person name="Ciobanu D."/>
            <person name="Clum A."/>
            <person name="Salamov A."/>
            <person name="Andreopoulos B."/>
            <person name="Cheng J.F."/>
            <person name="Woyke T."/>
            <person name="Pelin A."/>
            <person name="Henrissat B."/>
            <person name="Reynolds N.K."/>
            <person name="Benny G.L."/>
            <person name="Smith M.E."/>
            <person name="James T.Y."/>
            <person name="Grigoriev I.V."/>
        </authorList>
    </citation>
    <scope>NUCLEOTIDE SEQUENCE [LARGE SCALE GENOMIC DNA]</scope>
    <source>
        <strain evidence="5">RSA 468</strain>
    </source>
</reference>
<keyword evidence="2" id="KW-0143">Chaperone</keyword>
<dbReference type="Pfam" id="PF01920">
    <property type="entry name" value="Prefoldin_2"/>
    <property type="match status" value="1"/>
</dbReference>
<dbReference type="FunFam" id="1.10.287.370:FF:000003">
    <property type="entry name" value="Prefoldin subunit 6"/>
    <property type="match status" value="1"/>
</dbReference>
<feature type="coiled-coil region" evidence="3">
    <location>
        <begin position="7"/>
        <end position="48"/>
    </location>
</feature>
<dbReference type="Gene3D" id="1.10.287.370">
    <property type="match status" value="1"/>
</dbReference>
<evidence type="ECO:0000256" key="1">
    <source>
        <dbReference type="ARBA" id="ARBA00008045"/>
    </source>
</evidence>